<proteinExistence type="predicted"/>
<reference evidence="2" key="1">
    <citation type="submission" date="2022-07" db="EMBL/GenBank/DDBJ databases">
        <title>Phylogenomic reconstructions and comparative analyses of Kickxellomycotina fungi.</title>
        <authorList>
            <person name="Reynolds N.K."/>
            <person name="Stajich J.E."/>
            <person name="Barry K."/>
            <person name="Grigoriev I.V."/>
            <person name="Crous P."/>
            <person name="Smith M.E."/>
        </authorList>
    </citation>
    <scope>NUCLEOTIDE SEQUENCE</scope>
    <source>
        <strain evidence="2">RSA 861</strain>
    </source>
</reference>
<dbReference type="Proteomes" id="UP001150569">
    <property type="component" value="Unassembled WGS sequence"/>
</dbReference>
<accession>A0A9W8DVF8</accession>
<dbReference type="EMBL" id="JANBPT010000470">
    <property type="protein sequence ID" value="KAJ1919527.1"/>
    <property type="molecule type" value="Genomic_DNA"/>
</dbReference>
<keyword evidence="3" id="KW-1185">Reference proteome</keyword>
<evidence type="ECO:0000256" key="1">
    <source>
        <dbReference type="SAM" id="MobiDB-lite"/>
    </source>
</evidence>
<feature type="compositionally biased region" description="Basic and acidic residues" evidence="1">
    <location>
        <begin position="184"/>
        <end position="193"/>
    </location>
</feature>
<feature type="region of interest" description="Disordered" evidence="1">
    <location>
        <begin position="1"/>
        <end position="286"/>
    </location>
</feature>
<sequence length="410" mass="43271">MPELHRPITPATPQGRSVGLEGSIHARPTGDESPSVSIVGSARRSQTSMSRQRSSRKDPHRRDDCTRTPTKAGSISIIGSAELRSPTGRGPVAPANNAALEQSIYALPPGANQTPLSERPEFRLRSPTAAKSQRSTPRSDRRLRKPPSETGDPKPGPPKLGSFNEDQSAREQNRLRKLQAQGTREWDTLKVRSETAAPPSGTTTSEKSVSRQAAAAEPPSPRSPVPRRVSAELKPSTSHPLTSAVPVTPAQVEANPTLAAVHLKSAPESTKSLASTPVAESNLASSSAAVGGVTADQPTAFLQKPAVDLALTRLPKLTESVHARPPAISGPSSAKSPTTTRRPPTDRKAPAYRPPGVRAQAKAKAITSAKPVPDATVAPPSSTPSKSVVEDLAAMIKSDAHINWDEDEDF</sequence>
<protein>
    <submittedName>
        <fullName evidence="2">Uncharacterized protein</fullName>
    </submittedName>
</protein>
<feature type="compositionally biased region" description="Polar residues" evidence="1">
    <location>
        <begin position="200"/>
        <end position="211"/>
    </location>
</feature>
<feature type="compositionally biased region" description="Low complexity" evidence="1">
    <location>
        <begin position="331"/>
        <end position="342"/>
    </location>
</feature>
<feature type="compositionally biased region" description="Polar residues" evidence="1">
    <location>
        <begin position="267"/>
        <end position="283"/>
    </location>
</feature>
<organism evidence="2 3">
    <name type="scientific">Tieghemiomyces parasiticus</name>
    <dbReference type="NCBI Taxonomy" id="78921"/>
    <lineage>
        <taxon>Eukaryota</taxon>
        <taxon>Fungi</taxon>
        <taxon>Fungi incertae sedis</taxon>
        <taxon>Zoopagomycota</taxon>
        <taxon>Kickxellomycotina</taxon>
        <taxon>Dimargaritomycetes</taxon>
        <taxon>Dimargaritales</taxon>
        <taxon>Dimargaritaceae</taxon>
        <taxon>Tieghemiomyces</taxon>
    </lineage>
</organism>
<evidence type="ECO:0000313" key="2">
    <source>
        <dbReference type="EMBL" id="KAJ1919527.1"/>
    </source>
</evidence>
<dbReference type="AlphaFoldDB" id="A0A9W8DVF8"/>
<comment type="caution">
    <text evidence="2">The sequence shown here is derived from an EMBL/GenBank/DDBJ whole genome shotgun (WGS) entry which is preliminary data.</text>
</comment>
<gene>
    <name evidence="2" type="ORF">IWQ60_007228</name>
</gene>
<feature type="compositionally biased region" description="Low complexity" evidence="1">
    <location>
        <begin position="43"/>
        <end position="52"/>
    </location>
</feature>
<feature type="compositionally biased region" description="Basic and acidic residues" evidence="1">
    <location>
        <begin position="55"/>
        <end position="66"/>
    </location>
</feature>
<evidence type="ECO:0000313" key="3">
    <source>
        <dbReference type="Proteomes" id="UP001150569"/>
    </source>
</evidence>
<feature type="region of interest" description="Disordered" evidence="1">
    <location>
        <begin position="318"/>
        <end position="387"/>
    </location>
</feature>
<name>A0A9W8DVF8_9FUNG</name>